<feature type="transmembrane region" description="Helical" evidence="1">
    <location>
        <begin position="43"/>
        <end position="65"/>
    </location>
</feature>
<name>A0ABV6NG03_9BACI</name>
<gene>
    <name evidence="2" type="ORF">ACFFH4_11620</name>
</gene>
<keyword evidence="1" id="KW-0812">Transmembrane</keyword>
<evidence type="ECO:0000313" key="3">
    <source>
        <dbReference type="Proteomes" id="UP001589833"/>
    </source>
</evidence>
<accession>A0ABV6NG03</accession>
<dbReference type="EMBL" id="JBHLTR010000016">
    <property type="protein sequence ID" value="MFC0559695.1"/>
    <property type="molecule type" value="Genomic_DNA"/>
</dbReference>
<comment type="caution">
    <text evidence="2">The sequence shown here is derived from an EMBL/GenBank/DDBJ whole genome shotgun (WGS) entry which is preliminary data.</text>
</comment>
<protein>
    <submittedName>
        <fullName evidence="2">Uncharacterized protein</fullName>
    </submittedName>
</protein>
<feature type="transmembrane region" description="Helical" evidence="1">
    <location>
        <begin position="12"/>
        <end position="31"/>
    </location>
</feature>
<sequence>MDYKNSIAKILFWIGIFQIVIGIILAFSLSTVDVGYYSSSYEISWGTFFTIFASSFVAGMILIGFGELIERQTETNTLLKKMIKDPIHQVASAKEVTTESVVSKSENEEEDNSIQVTQPELIDWDIEPDDLTKIHDYFEGKGRSVSDIIATPNEFMYVVFTDRSKHLISMDRGFSNQVMELDFKIYPKITRWLIENLKE</sequence>
<evidence type="ECO:0000256" key="1">
    <source>
        <dbReference type="SAM" id="Phobius"/>
    </source>
</evidence>
<dbReference type="Proteomes" id="UP001589833">
    <property type="component" value="Unassembled WGS sequence"/>
</dbReference>
<keyword evidence="1" id="KW-0472">Membrane</keyword>
<keyword evidence="3" id="KW-1185">Reference proteome</keyword>
<proteinExistence type="predicted"/>
<evidence type="ECO:0000313" key="2">
    <source>
        <dbReference type="EMBL" id="MFC0559695.1"/>
    </source>
</evidence>
<keyword evidence="1" id="KW-1133">Transmembrane helix</keyword>
<dbReference type="RefSeq" id="WP_273845696.1">
    <property type="nucleotide sequence ID" value="NZ_JAQQWT010000014.1"/>
</dbReference>
<organism evidence="2 3">
    <name type="scientific">Halalkalibacter alkalisediminis</name>
    <dbReference type="NCBI Taxonomy" id="935616"/>
    <lineage>
        <taxon>Bacteria</taxon>
        <taxon>Bacillati</taxon>
        <taxon>Bacillota</taxon>
        <taxon>Bacilli</taxon>
        <taxon>Bacillales</taxon>
        <taxon>Bacillaceae</taxon>
        <taxon>Halalkalibacter</taxon>
    </lineage>
</organism>
<reference evidence="2 3" key="1">
    <citation type="submission" date="2024-09" db="EMBL/GenBank/DDBJ databases">
        <authorList>
            <person name="Sun Q."/>
            <person name="Mori K."/>
        </authorList>
    </citation>
    <scope>NUCLEOTIDE SEQUENCE [LARGE SCALE GENOMIC DNA]</scope>
    <source>
        <strain evidence="2 3">NCAIM B.02301</strain>
    </source>
</reference>